<keyword evidence="1" id="KW-0812">Transmembrane</keyword>
<feature type="transmembrane region" description="Helical" evidence="1">
    <location>
        <begin position="32"/>
        <end position="54"/>
    </location>
</feature>
<organism evidence="2 3">
    <name type="scientific">Candidatus Magasanikbacteria bacterium GW2011_GWA2_45_39</name>
    <dbReference type="NCBI Taxonomy" id="1619041"/>
    <lineage>
        <taxon>Bacteria</taxon>
        <taxon>Candidatus Magasanikiibacteriota</taxon>
    </lineage>
</organism>
<dbReference type="Pfam" id="PF06691">
    <property type="entry name" value="DUF1189"/>
    <property type="match status" value="1"/>
</dbReference>
<reference evidence="2 3" key="1">
    <citation type="journal article" date="2015" name="Nature">
        <title>rRNA introns, odd ribosomes, and small enigmatic genomes across a large radiation of phyla.</title>
        <authorList>
            <person name="Brown C.T."/>
            <person name="Hug L.A."/>
            <person name="Thomas B.C."/>
            <person name="Sharon I."/>
            <person name="Castelle C.J."/>
            <person name="Singh A."/>
            <person name="Wilkins M.J."/>
            <person name="Williams K.H."/>
            <person name="Banfield J.F."/>
        </authorList>
    </citation>
    <scope>NUCLEOTIDE SEQUENCE [LARGE SCALE GENOMIC DNA]</scope>
</reference>
<evidence type="ECO:0000313" key="3">
    <source>
        <dbReference type="Proteomes" id="UP000033999"/>
    </source>
</evidence>
<feature type="transmembrane region" description="Helical" evidence="1">
    <location>
        <begin position="198"/>
        <end position="216"/>
    </location>
</feature>
<evidence type="ECO:0008006" key="4">
    <source>
        <dbReference type="Google" id="ProtNLM"/>
    </source>
</evidence>
<protein>
    <recommendedName>
        <fullName evidence="4">DUF1189 domain-containing protein</fullName>
    </recommendedName>
</protein>
<dbReference type="Proteomes" id="UP000033999">
    <property type="component" value="Unassembled WGS sequence"/>
</dbReference>
<keyword evidence="1" id="KW-1133">Transmembrane helix</keyword>
<dbReference type="InterPro" id="IPR009574">
    <property type="entry name" value="DUF1189"/>
</dbReference>
<proteinExistence type="predicted"/>
<gene>
    <name evidence="2" type="ORF">UX10_C0031G0015</name>
</gene>
<dbReference type="EMBL" id="LCKX01000031">
    <property type="protein sequence ID" value="KKU06494.1"/>
    <property type="molecule type" value="Genomic_DNA"/>
</dbReference>
<comment type="caution">
    <text evidence="2">The sequence shown here is derived from an EMBL/GenBank/DDBJ whole genome shotgun (WGS) entry which is preliminary data.</text>
</comment>
<dbReference type="AlphaFoldDB" id="A0A0G1ME07"/>
<feature type="transmembrane region" description="Helical" evidence="1">
    <location>
        <begin position="251"/>
        <end position="271"/>
    </location>
</feature>
<accession>A0A0G1ME07</accession>
<keyword evidence="1" id="KW-0472">Membrane</keyword>
<name>A0A0G1ME07_9BACT</name>
<evidence type="ECO:0000256" key="1">
    <source>
        <dbReference type="SAM" id="Phobius"/>
    </source>
</evidence>
<sequence length="301" mass="33754">MGFFQTVKKSIYDVAFYATAKTESFSVALKQYTLFILCVAVVISIPLYIAFGVWHAQVKEVGDIRAKVLAVYPDELVLTFQNGQMASNVEEPYSIPMPSEFDAKTPKNLVVINTRGSIALNDFERYDTLAILGGDAIWTRDPQKDKIEIQKFDQFSKASFVLNEQKLTEWVDLAFKVGRMAVIILLIFMPAFIFVFLWLGYLVYLLFGTLVIWLMAKLRKADLTYGQSYKLGLYLLTLPILYSVLTTGPLSMFHIPFGFTLILAAVAYANFGPGKALAVETPAPLVPMPNTEKSNPVEPKQ</sequence>
<feature type="transmembrane region" description="Helical" evidence="1">
    <location>
        <begin position="228"/>
        <end position="245"/>
    </location>
</feature>
<evidence type="ECO:0000313" key="2">
    <source>
        <dbReference type="EMBL" id="KKU06494.1"/>
    </source>
</evidence>